<accession>H5SU92</accession>
<dbReference type="Gene3D" id="3.30.160.250">
    <property type="match status" value="1"/>
</dbReference>
<reference evidence="2" key="2">
    <citation type="journal article" date="2012" name="PLoS ONE">
        <title>A Deeply Branching Thermophilic Bacterium with an Ancient Acetyl-CoA Pathway Dominates a Subsurface Ecosystem.</title>
        <authorList>
            <person name="Takami H."/>
            <person name="Noguchi H."/>
            <person name="Takaki Y."/>
            <person name="Uchiyama I."/>
            <person name="Toyoda A."/>
            <person name="Nishi S."/>
            <person name="Chee G.-J."/>
            <person name="Arai W."/>
            <person name="Nunoura T."/>
            <person name="Itoh T."/>
            <person name="Hattori M."/>
            <person name="Takai K."/>
        </authorList>
    </citation>
    <scope>NUCLEOTIDE SEQUENCE</scope>
</reference>
<proteinExistence type="predicted"/>
<evidence type="ECO:0000313" key="2">
    <source>
        <dbReference type="EMBL" id="BAL60092.1"/>
    </source>
</evidence>
<name>H5SU92_ACEAU</name>
<dbReference type="PANTHER" id="PTHR34504">
    <property type="entry name" value="ANTITOXIN HICB"/>
    <property type="match status" value="1"/>
</dbReference>
<gene>
    <name evidence="2" type="ORF">HGMM_OP4C728</name>
</gene>
<dbReference type="InterPro" id="IPR051404">
    <property type="entry name" value="TA_system_antitoxin"/>
</dbReference>
<dbReference type="AlphaFoldDB" id="H5SU92"/>
<dbReference type="SUPFAM" id="SSF143100">
    <property type="entry name" value="TTHA1013/TTHA0281-like"/>
    <property type="match status" value="1"/>
</dbReference>
<sequence length="73" mass="7941">MSGAASLRYRVIIHPAAEGGFWAEVPALPGCFAEGETYEEVLQNILDAMELVIEHLREIGQPVPEPDYAATLS</sequence>
<dbReference type="InterPro" id="IPR031807">
    <property type="entry name" value="HicB-like"/>
</dbReference>
<dbReference type="Pfam" id="PF15919">
    <property type="entry name" value="HicB_lk_antitox"/>
    <property type="match status" value="1"/>
</dbReference>
<dbReference type="EMBL" id="AP011803">
    <property type="protein sequence ID" value="BAL60092.1"/>
    <property type="molecule type" value="Genomic_DNA"/>
</dbReference>
<feature type="domain" description="HicB-like antitoxin of toxin-antitoxin system" evidence="1">
    <location>
        <begin position="9"/>
        <end position="68"/>
    </location>
</feature>
<protein>
    <submittedName>
        <fullName evidence="2">Hypothetical conserved protein</fullName>
    </submittedName>
</protein>
<organism evidence="2">
    <name type="scientific">Acetithermum autotrophicum</name>
    <dbReference type="NCBI Taxonomy" id="1446466"/>
    <lineage>
        <taxon>Bacteria</taxon>
        <taxon>Candidatus Bipolaricaulota</taxon>
        <taxon>Candidatus Acetithermum</taxon>
    </lineage>
</organism>
<dbReference type="InterPro" id="IPR035069">
    <property type="entry name" value="TTHA1013/TTHA0281-like"/>
</dbReference>
<reference evidence="2" key="1">
    <citation type="journal article" date="2005" name="Environ. Microbiol.">
        <title>Genetic and functional properties of uncultivated thermophilic crenarchaeotes from a subsurface gold mine as revealed by analysis of genome fragments.</title>
        <authorList>
            <person name="Nunoura T."/>
            <person name="Hirayama H."/>
            <person name="Takami H."/>
            <person name="Oida H."/>
            <person name="Nishi S."/>
            <person name="Shimamura S."/>
            <person name="Suzuki Y."/>
            <person name="Inagaki F."/>
            <person name="Takai K."/>
            <person name="Nealson K.H."/>
            <person name="Horikoshi K."/>
        </authorList>
    </citation>
    <scope>NUCLEOTIDE SEQUENCE</scope>
</reference>
<evidence type="ECO:0000259" key="1">
    <source>
        <dbReference type="Pfam" id="PF15919"/>
    </source>
</evidence>
<dbReference type="PANTHER" id="PTHR34504:SF2">
    <property type="entry name" value="UPF0150 PROTEIN SSL0259"/>
    <property type="match status" value="1"/>
</dbReference>